<keyword evidence="4" id="KW-0853">WD repeat</keyword>
<evidence type="ECO:0000259" key="8">
    <source>
        <dbReference type="SMART" id="SM01035"/>
    </source>
</evidence>
<dbReference type="Proteomes" id="UP000031512">
    <property type="component" value="Unassembled WGS sequence"/>
</dbReference>
<dbReference type="VEuPathDB" id="PiroplasmaDB:BEWA_054790"/>
<dbReference type="InterPro" id="IPR028598">
    <property type="entry name" value="BOP1/Erb1"/>
</dbReference>
<dbReference type="KEGG" id="beq:BEWA_054790"/>
<evidence type="ECO:0000256" key="7">
    <source>
        <dbReference type="SAM" id="MobiDB-lite"/>
    </source>
</evidence>
<dbReference type="GO" id="GO:0030687">
    <property type="term" value="C:preribosome, large subunit precursor"/>
    <property type="evidence" value="ECO:0007669"/>
    <property type="project" value="TreeGrafter"/>
</dbReference>
<name>L1LDA3_THEEQ</name>
<keyword evidence="10" id="KW-1185">Reference proteome</keyword>
<keyword evidence="5" id="KW-0677">Repeat</keyword>
<dbReference type="RefSeq" id="XP_004832874.1">
    <property type="nucleotide sequence ID" value="XM_004832817.1"/>
</dbReference>
<comment type="subcellular location">
    <subcellularLocation>
        <location evidence="1">Nucleus</location>
        <location evidence="1">Nucleolus</location>
    </subcellularLocation>
</comment>
<dbReference type="OrthoDB" id="5571054at2759"/>
<dbReference type="PANTHER" id="PTHR17605:SF0">
    <property type="entry name" value="RIBOSOME BIOGENESIS PROTEIN BOP1"/>
    <property type="match status" value="1"/>
</dbReference>
<accession>L1LDA3</accession>
<dbReference type="Pfam" id="PF08145">
    <property type="entry name" value="BOP1NT"/>
    <property type="match status" value="1"/>
</dbReference>
<keyword evidence="2" id="KW-0690">Ribosome biogenesis</keyword>
<evidence type="ECO:0000256" key="1">
    <source>
        <dbReference type="ARBA" id="ARBA00004604"/>
    </source>
</evidence>
<dbReference type="STRING" id="1537102.L1LDA3"/>
<dbReference type="GO" id="GO:0000463">
    <property type="term" value="P:maturation of LSU-rRNA from tricistronic rRNA transcript (SSU-rRNA, 5.8S rRNA, LSU-rRNA)"/>
    <property type="evidence" value="ECO:0007669"/>
    <property type="project" value="TreeGrafter"/>
</dbReference>
<protein>
    <recommendedName>
        <fullName evidence="8">BOP1 N-terminal domain-containing protein</fullName>
    </recommendedName>
</protein>
<evidence type="ECO:0000313" key="9">
    <source>
        <dbReference type="EMBL" id="EKX73422.1"/>
    </source>
</evidence>
<dbReference type="GO" id="GO:0043021">
    <property type="term" value="F:ribonucleoprotein complex binding"/>
    <property type="evidence" value="ECO:0007669"/>
    <property type="project" value="TreeGrafter"/>
</dbReference>
<feature type="region of interest" description="Disordered" evidence="7">
    <location>
        <begin position="1"/>
        <end position="75"/>
    </location>
</feature>
<keyword evidence="3" id="KW-0698">rRNA processing</keyword>
<sequence>MQQKKTRRSKSRSDPQGLDDASASEASTRSSSRSSSRKGQRAENSAPISAPESDSDAFFDSDEGEGDLNRSGNVPLKWYEQEDHIGYTVEGKKLIRELDSTEIGKMIFNSENPDAWRTVVDPRNNKMIRLTDEDLQIIRRIRKGMYPSESYNQEDLYVEFDNEDSIHPVSYQAAPKSRFLPSKWEAKKVARLVKLIRSGKIVIKKDEAEEEDEPIEDIWGDAIYNVNPQTAKRDENHDIEPPKIALPTHSESYNPPEEYLLTEEEKKEWLETAPEDRKVDYIPQKHDCLRRVGVYENLIVERFRRCLQLYLCPRAIKLKMNVDPESLYPKLPNVNELRPFPTKQSVEYRLGDSAYKLAVDCTGRWISAVVNSKIYICDILSGRPFHCIKAFKDIQTILWHPKLPVLIVANGSKVTCLAIELANMKRDETLDPKRQNLGDTPKSLYEQALELLTFKDGANHWEACEKDGFTGLCISHSGTVEHISVHQGGNYIVATCPECVEGINQCIIHCIPKKESMRVGNKIASNKIRLAIFHPTEPKILIAFTKSIRMYDLKSAQKTSTKDGSKLGDGKKFSGIELPISMDMNFNSSFLVASDEDAKVSLFDTEIGTFAYKTFR</sequence>
<dbReference type="GO" id="GO:0070545">
    <property type="term" value="C:PeBoW complex"/>
    <property type="evidence" value="ECO:0007669"/>
    <property type="project" value="TreeGrafter"/>
</dbReference>
<reference evidence="9 10" key="1">
    <citation type="journal article" date="2012" name="BMC Genomics">
        <title>Comparative genomic analysis and phylogenetic position of Theileria equi.</title>
        <authorList>
            <person name="Kappmeyer L.S."/>
            <person name="Thiagarajan M."/>
            <person name="Herndon D.R."/>
            <person name="Ramsay J.D."/>
            <person name="Caler E."/>
            <person name="Djikeng A."/>
            <person name="Gillespie J.J."/>
            <person name="Lau A.O."/>
            <person name="Roalson E.H."/>
            <person name="Silva J.C."/>
            <person name="Silva M.G."/>
            <person name="Suarez C.E."/>
            <person name="Ueti M.W."/>
            <person name="Nene V.M."/>
            <person name="Mealey R.H."/>
            <person name="Knowles D.P."/>
            <person name="Brayton K.A."/>
        </authorList>
    </citation>
    <scope>NUCLEOTIDE SEQUENCE [LARGE SCALE GENOMIC DNA]</scope>
    <source>
        <strain evidence="9 10">WA</strain>
    </source>
</reference>
<keyword evidence="6" id="KW-0539">Nucleus</keyword>
<dbReference type="SMART" id="SM01035">
    <property type="entry name" value="BOP1NT"/>
    <property type="match status" value="1"/>
</dbReference>
<feature type="compositionally biased region" description="Basic residues" evidence="7">
    <location>
        <begin position="1"/>
        <end position="10"/>
    </location>
</feature>
<dbReference type="InterPro" id="IPR012953">
    <property type="entry name" value="BOP1_N_dom"/>
</dbReference>
<evidence type="ECO:0000256" key="4">
    <source>
        <dbReference type="ARBA" id="ARBA00022574"/>
    </source>
</evidence>
<comment type="caution">
    <text evidence="9">The sequence shown here is derived from an EMBL/GenBank/DDBJ whole genome shotgun (WGS) entry which is preliminary data.</text>
</comment>
<proteinExistence type="predicted"/>
<dbReference type="eggNOG" id="KOG0650">
    <property type="taxonomic scope" value="Eukaryota"/>
</dbReference>
<feature type="domain" description="BOP1 N-terminal" evidence="8">
    <location>
        <begin position="79"/>
        <end position="341"/>
    </location>
</feature>
<gene>
    <name evidence="9" type="ORF">BEWA_054790</name>
</gene>
<dbReference type="SUPFAM" id="SSF50978">
    <property type="entry name" value="WD40 repeat-like"/>
    <property type="match status" value="1"/>
</dbReference>
<dbReference type="InterPro" id="IPR015943">
    <property type="entry name" value="WD40/YVTN_repeat-like_dom_sf"/>
</dbReference>
<feature type="compositionally biased region" description="Acidic residues" evidence="7">
    <location>
        <begin position="53"/>
        <end position="66"/>
    </location>
</feature>
<dbReference type="AlphaFoldDB" id="L1LDA3"/>
<dbReference type="GeneID" id="15803029"/>
<dbReference type="InterPro" id="IPR036322">
    <property type="entry name" value="WD40_repeat_dom_sf"/>
</dbReference>
<evidence type="ECO:0000256" key="3">
    <source>
        <dbReference type="ARBA" id="ARBA00022552"/>
    </source>
</evidence>
<organism evidence="9 10">
    <name type="scientific">Theileria equi strain WA</name>
    <dbReference type="NCBI Taxonomy" id="1537102"/>
    <lineage>
        <taxon>Eukaryota</taxon>
        <taxon>Sar</taxon>
        <taxon>Alveolata</taxon>
        <taxon>Apicomplexa</taxon>
        <taxon>Aconoidasida</taxon>
        <taxon>Piroplasmida</taxon>
        <taxon>Theileriidae</taxon>
        <taxon>Theileria</taxon>
    </lineage>
</organism>
<evidence type="ECO:0000313" key="10">
    <source>
        <dbReference type="Proteomes" id="UP000031512"/>
    </source>
</evidence>
<evidence type="ECO:0000256" key="6">
    <source>
        <dbReference type="ARBA" id="ARBA00023242"/>
    </source>
</evidence>
<dbReference type="EMBL" id="ACOU01000003">
    <property type="protein sequence ID" value="EKX73422.1"/>
    <property type="molecule type" value="Genomic_DNA"/>
</dbReference>
<feature type="compositionally biased region" description="Low complexity" evidence="7">
    <location>
        <begin position="21"/>
        <end position="34"/>
    </location>
</feature>
<evidence type="ECO:0000256" key="5">
    <source>
        <dbReference type="ARBA" id="ARBA00022737"/>
    </source>
</evidence>
<dbReference type="Gene3D" id="2.130.10.10">
    <property type="entry name" value="YVTN repeat-like/Quinoprotein amine dehydrogenase"/>
    <property type="match status" value="1"/>
</dbReference>
<dbReference type="PANTHER" id="PTHR17605">
    <property type="entry name" value="RIBOSOME BIOGENESIS PROTEIN BOP1 BLOCK OF PROLIFERATION 1 PROTEIN"/>
    <property type="match status" value="1"/>
</dbReference>
<evidence type="ECO:0000256" key="2">
    <source>
        <dbReference type="ARBA" id="ARBA00022517"/>
    </source>
</evidence>